<evidence type="ECO:0000259" key="2">
    <source>
        <dbReference type="Pfam" id="PF13962"/>
    </source>
</evidence>
<protein>
    <recommendedName>
        <fullName evidence="2">PGG domain-containing protein</fullName>
    </recommendedName>
</protein>
<comment type="caution">
    <text evidence="3">The sequence shown here is derived from an EMBL/GenBank/DDBJ whole genome shotgun (WGS) entry which is preliminary data.</text>
</comment>
<feature type="transmembrane region" description="Helical" evidence="1">
    <location>
        <begin position="476"/>
        <end position="495"/>
    </location>
</feature>
<dbReference type="SUPFAM" id="SSF48403">
    <property type="entry name" value="Ankyrin repeat"/>
    <property type="match status" value="1"/>
</dbReference>
<gene>
    <name evidence="3" type="ORF">OSB04_010291</name>
</gene>
<dbReference type="Gene3D" id="1.25.40.20">
    <property type="entry name" value="Ankyrin repeat-containing domain"/>
    <property type="match status" value="1"/>
</dbReference>
<evidence type="ECO:0000313" key="3">
    <source>
        <dbReference type="EMBL" id="KAJ9555677.1"/>
    </source>
</evidence>
<accession>A0AA38WCP7</accession>
<evidence type="ECO:0000313" key="4">
    <source>
        <dbReference type="Proteomes" id="UP001172457"/>
    </source>
</evidence>
<keyword evidence="1" id="KW-0812">Transmembrane</keyword>
<dbReference type="EMBL" id="JARYMX010000003">
    <property type="protein sequence ID" value="KAJ9555677.1"/>
    <property type="molecule type" value="Genomic_DNA"/>
</dbReference>
<proteinExistence type="predicted"/>
<reference evidence="3" key="1">
    <citation type="submission" date="2023-03" db="EMBL/GenBank/DDBJ databases">
        <title>Chromosome-scale reference genome and RAD-based genetic map of yellow starthistle (Centaurea solstitialis) reveal putative structural variation and QTLs associated with invader traits.</title>
        <authorList>
            <person name="Reatini B."/>
            <person name="Cang F.A."/>
            <person name="Jiang Q."/>
            <person name="Mckibben M.T.W."/>
            <person name="Barker M.S."/>
            <person name="Rieseberg L.H."/>
            <person name="Dlugosch K.M."/>
        </authorList>
    </citation>
    <scope>NUCLEOTIDE SEQUENCE</scope>
    <source>
        <strain evidence="3">CAN-66</strain>
        <tissue evidence="3">Leaf</tissue>
    </source>
</reference>
<sequence>MLAVGTNHSHRFVEKLVESLSNDNLIMDALKAKNCDGDTALHYAAKVGNLMDAELLMSHWPGPDIALQVNKKGQTPLLYAAWLGRKKGMLTYMFYKADVLFKPPPSGIRGDLLTPAIDSEFIDLALELVEKSSSIVLRNKWASQRPLEVLASKPQLFHSTSERGPLTSESINNTKESHDDGRTFKEWFTRILLCLVQPTRKIYETKITHMRTKKLLIRMCLAVIDTRNQDVAWVILGSTIDKAIECGNYEVVEECILAYPSTIWDAFSGFYLFHSAIHQRQERVYNLVYQMTSYKTFVASYVNPETNENALHIAAKLAPHHRLNTITGAALQMQRELQWFNEVKDNFIQSTNIEDLNTNNKTPRMVFTDEHKDLLKEGQKWMKDTASSSTVVAALIVTVAFAATFTVPDAIALFSSVTSVLMFLGILTSRYAEGDFLHALPQKMMIGLLSLFLSLAATMVAFGATLALVLQDKVTWIAAPLVTVTSIPVALYAWLQFPLLKELYKNTYGESIFHKQDKRTIH</sequence>
<keyword evidence="1" id="KW-1133">Transmembrane helix</keyword>
<keyword evidence="1" id="KW-0472">Membrane</keyword>
<organism evidence="3 4">
    <name type="scientific">Centaurea solstitialis</name>
    <name type="common">yellow star-thistle</name>
    <dbReference type="NCBI Taxonomy" id="347529"/>
    <lineage>
        <taxon>Eukaryota</taxon>
        <taxon>Viridiplantae</taxon>
        <taxon>Streptophyta</taxon>
        <taxon>Embryophyta</taxon>
        <taxon>Tracheophyta</taxon>
        <taxon>Spermatophyta</taxon>
        <taxon>Magnoliopsida</taxon>
        <taxon>eudicotyledons</taxon>
        <taxon>Gunneridae</taxon>
        <taxon>Pentapetalae</taxon>
        <taxon>asterids</taxon>
        <taxon>campanulids</taxon>
        <taxon>Asterales</taxon>
        <taxon>Asteraceae</taxon>
        <taxon>Carduoideae</taxon>
        <taxon>Cardueae</taxon>
        <taxon>Centaureinae</taxon>
        <taxon>Centaurea</taxon>
    </lineage>
</organism>
<dbReference type="Pfam" id="PF13962">
    <property type="entry name" value="PGG"/>
    <property type="match status" value="1"/>
</dbReference>
<dbReference type="GO" id="GO:0016020">
    <property type="term" value="C:membrane"/>
    <property type="evidence" value="ECO:0007669"/>
    <property type="project" value="TreeGrafter"/>
</dbReference>
<dbReference type="InterPro" id="IPR036770">
    <property type="entry name" value="Ankyrin_rpt-contain_sf"/>
</dbReference>
<dbReference type="Proteomes" id="UP001172457">
    <property type="component" value="Chromosome 3"/>
</dbReference>
<dbReference type="AlphaFoldDB" id="A0AA38WCP7"/>
<feature type="transmembrane region" description="Helical" evidence="1">
    <location>
        <begin position="386"/>
        <end position="405"/>
    </location>
</feature>
<dbReference type="InterPro" id="IPR026961">
    <property type="entry name" value="PGG_dom"/>
</dbReference>
<dbReference type="Pfam" id="PF12796">
    <property type="entry name" value="Ank_2"/>
    <property type="match status" value="1"/>
</dbReference>
<evidence type="ECO:0000256" key="1">
    <source>
        <dbReference type="SAM" id="Phobius"/>
    </source>
</evidence>
<feature type="domain" description="PGG" evidence="2">
    <location>
        <begin position="405"/>
        <end position="468"/>
    </location>
</feature>
<dbReference type="PANTHER" id="PTHR24177">
    <property type="entry name" value="CASKIN"/>
    <property type="match status" value="1"/>
</dbReference>
<feature type="transmembrane region" description="Helical" evidence="1">
    <location>
        <begin position="411"/>
        <end position="432"/>
    </location>
</feature>
<dbReference type="PANTHER" id="PTHR24177:SF304">
    <property type="entry name" value="ANKYRIN REPEAT-CONTAINING DOMAIN, PGG DOMAIN PROTEIN-RELATED"/>
    <property type="match status" value="1"/>
</dbReference>
<feature type="transmembrane region" description="Helical" evidence="1">
    <location>
        <begin position="444"/>
        <end position="470"/>
    </location>
</feature>
<keyword evidence="4" id="KW-1185">Reference proteome</keyword>
<dbReference type="InterPro" id="IPR002110">
    <property type="entry name" value="Ankyrin_rpt"/>
</dbReference>
<name>A0AA38WCP7_9ASTR</name>